<gene>
    <name evidence="1" type="primary">TRM44</name>
    <name evidence="1" type="ORF">LOY88_001988</name>
</gene>
<protein>
    <submittedName>
        <fullName evidence="1">tRNA(Ser) Um(44) 2'-O-methyltransferase</fullName>
        <ecNumber evidence="1">2.1.1.211</ecNumber>
    </submittedName>
</protein>
<proteinExistence type="predicted"/>
<accession>A0ACB8V2J2</accession>
<sequence length="612" mass="67636">MGAMEFSKTLTVSPLALNGENWISSSQLEERNLEFEPPIFVGSASYLLANPNVTSSHLFRADILFDSSGMLKTPKEKESDTVVPKNGTSETEGDEVVEPLAARNFDGFYLTRTILRRFIPRNQNLDPELDQTCHFYSQAVTLEDQGLQVEKSLLIYLPHYISENKVPFYHPAVRALGFLYEFSVPLLKDPDETKKGNGTLSLHFLPFAPGIPEEIPYRLERTFLALLSTQARLARSPSATSNPTGSKPKPFKDNIIPQHILQTTYVRLKNKYASTLIEDWVEVTEPSKHVFEDIAIAAFLIESWKIMYNSEPGQSEGDAAAWFPGFVDIACGNGVLVHLLLAEGYSGWGFDARRRKSWNIYPPTTQSRLKESIFIPEVFRSAAPILFESIPDSVSVNDGVFEKNTFIISNHADELTIWTPLLGALSNPSSPLPFLVIPCCSHSISGARFRYPPPSKKSSTPKQKAQKAEQENEQPSTGDLKALRATKLAQQVNGDDFPPSTYGALTAKTMDISSEMGYDVQKTLMRIPSTRNIGIVGGLNRCKAIGKCPSSNRGTAQTTQVEQQIKQLVEREAARDGGLEAAATIWIGRALGLHQGKGGKSTGTHRLPNMKS</sequence>
<keyword evidence="1" id="KW-0808">Transferase</keyword>
<keyword evidence="1" id="KW-0489">Methyltransferase</keyword>
<organism evidence="1">
    <name type="scientific">Ophidiomyces ophidiicola</name>
    <dbReference type="NCBI Taxonomy" id="1387563"/>
    <lineage>
        <taxon>Eukaryota</taxon>
        <taxon>Fungi</taxon>
        <taxon>Dikarya</taxon>
        <taxon>Ascomycota</taxon>
        <taxon>Pezizomycotina</taxon>
        <taxon>Eurotiomycetes</taxon>
        <taxon>Eurotiomycetidae</taxon>
        <taxon>Onygenales</taxon>
        <taxon>Onygenaceae</taxon>
        <taxon>Ophidiomyces</taxon>
    </lineage>
</organism>
<dbReference type="EMBL" id="JALBCA010000022">
    <property type="protein sequence ID" value="KAI2389714.1"/>
    <property type="molecule type" value="Genomic_DNA"/>
</dbReference>
<name>A0ACB8V2J2_9EURO</name>
<dbReference type="EC" id="2.1.1.211" evidence="1"/>
<comment type="caution">
    <text evidence="1">The sequence shown here is derived from an EMBL/GenBank/DDBJ whole genome shotgun (WGS) entry which is preliminary data.</text>
</comment>
<reference evidence="1" key="1">
    <citation type="journal article" date="2022" name="bioRxiv">
        <title>Population genetic analysis of Ophidiomyces ophidiicola, the causative agent of snake fungal disease, indicates recent introductions to the USA.</title>
        <authorList>
            <person name="Ladner J.T."/>
            <person name="Palmer J.M."/>
            <person name="Ettinger C.L."/>
            <person name="Stajich J.E."/>
            <person name="Farrell T.M."/>
            <person name="Glorioso B.M."/>
            <person name="Lawson B."/>
            <person name="Price S.J."/>
            <person name="Stengle A.G."/>
            <person name="Grear D.A."/>
            <person name="Lorch J.M."/>
        </authorList>
    </citation>
    <scope>NUCLEOTIDE SEQUENCE</scope>
    <source>
        <strain evidence="1">NWHC 24266-5</strain>
    </source>
</reference>
<evidence type="ECO:0000313" key="1">
    <source>
        <dbReference type="EMBL" id="KAI2389714.1"/>
    </source>
</evidence>